<organism evidence="3 4">
    <name type="scientific">Pallidibacillus pasinlerensis</name>
    <dbReference type="NCBI Taxonomy" id="2703818"/>
    <lineage>
        <taxon>Bacteria</taxon>
        <taxon>Bacillati</taxon>
        <taxon>Bacillota</taxon>
        <taxon>Bacilli</taxon>
        <taxon>Bacillales</taxon>
        <taxon>Bacillaceae</taxon>
        <taxon>Pallidibacillus</taxon>
    </lineage>
</organism>
<evidence type="ECO:0000256" key="1">
    <source>
        <dbReference type="ARBA" id="ARBA00022490"/>
    </source>
</evidence>
<dbReference type="Proteomes" id="UP000743899">
    <property type="component" value="Unassembled WGS sequence"/>
</dbReference>
<dbReference type="PIRSF" id="PIRSF031653">
    <property type="entry name" value="UCP031653"/>
    <property type="match status" value="1"/>
</dbReference>
<dbReference type="EMBL" id="JAACYS010000001">
    <property type="protein sequence ID" value="NCU16169.1"/>
    <property type="molecule type" value="Genomic_DNA"/>
</dbReference>
<accession>A0ABX0A2F8</accession>
<keyword evidence="1 2" id="KW-0963">Cytoplasm</keyword>
<dbReference type="Pfam" id="PF09902">
    <property type="entry name" value="DUF2129"/>
    <property type="match status" value="1"/>
</dbReference>
<evidence type="ECO:0000256" key="2">
    <source>
        <dbReference type="HAMAP-Rule" id="MF_01126"/>
    </source>
</evidence>
<comment type="caution">
    <text evidence="3">The sequence shown here is derived from an EMBL/GenBank/DDBJ whole genome shotgun (WGS) entry which is preliminary data.</text>
</comment>
<proteinExistence type="inferred from homology"/>
<comment type="subcellular location">
    <subcellularLocation>
        <location evidence="2">Cytoplasm</location>
    </subcellularLocation>
</comment>
<reference evidence="3 4" key="1">
    <citation type="submission" date="2020-01" db="EMBL/GenBank/DDBJ databases">
        <title>A novel Bacillus sp. from Pasinler.</title>
        <authorList>
            <person name="Adiguzel A."/>
            <person name="Ay H."/>
            <person name="Baltaci M.O."/>
        </authorList>
    </citation>
    <scope>NUCLEOTIDE SEQUENCE [LARGE SCALE GENOMIC DNA]</scope>
    <source>
        <strain evidence="3 4">P1</strain>
    </source>
</reference>
<dbReference type="InterPro" id="IPR016979">
    <property type="entry name" value="DUF2129"/>
</dbReference>
<dbReference type="RefSeq" id="WP_161919006.1">
    <property type="nucleotide sequence ID" value="NZ_JAACYS010000001.1"/>
</dbReference>
<sequence>MIGQRQGMIVWFYSLKAAKNLRKYGNVHYISKRLKYAVLYCDMAECEAIMEKLKGLSYVKRVEPSYRPFLKTEFESKKTDETKEELDYKLGF</sequence>
<name>A0ABX0A2F8_9BACI</name>
<dbReference type="NCBIfam" id="NF002777">
    <property type="entry name" value="PRK02886.1"/>
    <property type="match status" value="1"/>
</dbReference>
<protein>
    <recommendedName>
        <fullName evidence="2">UPF0298 protein GW534_00070</fullName>
    </recommendedName>
</protein>
<dbReference type="HAMAP" id="MF_01126">
    <property type="entry name" value="UPF0298"/>
    <property type="match status" value="1"/>
</dbReference>
<keyword evidence="4" id="KW-1185">Reference proteome</keyword>
<evidence type="ECO:0000313" key="4">
    <source>
        <dbReference type="Proteomes" id="UP000743899"/>
    </source>
</evidence>
<comment type="similarity">
    <text evidence="2">Belongs to the UPF0298 family.</text>
</comment>
<gene>
    <name evidence="3" type="ORF">GW534_00070</name>
</gene>
<evidence type="ECO:0000313" key="3">
    <source>
        <dbReference type="EMBL" id="NCU16169.1"/>
    </source>
</evidence>